<accession>A0A1E5VHY6</accession>
<dbReference type="OrthoDB" id="268928at2759"/>
<evidence type="ECO:0000313" key="2">
    <source>
        <dbReference type="EMBL" id="OEL24740.1"/>
    </source>
</evidence>
<dbReference type="AlphaFoldDB" id="A0A1E5VHY6"/>
<evidence type="ECO:0000313" key="3">
    <source>
        <dbReference type="Proteomes" id="UP000095767"/>
    </source>
</evidence>
<reference evidence="2 3" key="1">
    <citation type="submission" date="2016-09" db="EMBL/GenBank/DDBJ databases">
        <title>The draft genome of Dichanthelium oligosanthes: A C3 panicoid grass species.</title>
        <authorList>
            <person name="Studer A.J."/>
            <person name="Schnable J.C."/>
            <person name="Brutnell T.P."/>
        </authorList>
    </citation>
    <scope>NUCLEOTIDE SEQUENCE [LARGE SCALE GENOMIC DNA]</scope>
    <source>
        <strain evidence="3">cv. Kellogg 1175</strain>
        <tissue evidence="2">Leaf</tissue>
    </source>
</reference>
<keyword evidence="1" id="KW-0812">Transmembrane</keyword>
<keyword evidence="1" id="KW-1133">Transmembrane helix</keyword>
<dbReference type="EMBL" id="LWDX02038991">
    <property type="protein sequence ID" value="OEL24740.1"/>
    <property type="molecule type" value="Genomic_DNA"/>
</dbReference>
<dbReference type="STRING" id="888268.A0A1E5VHY6"/>
<dbReference type="Proteomes" id="UP000095767">
    <property type="component" value="Unassembled WGS sequence"/>
</dbReference>
<keyword evidence="3" id="KW-1185">Reference proteome</keyword>
<evidence type="ECO:0000256" key="1">
    <source>
        <dbReference type="SAM" id="Phobius"/>
    </source>
</evidence>
<gene>
    <name evidence="2" type="ORF">BAE44_0014241</name>
</gene>
<comment type="caution">
    <text evidence="2">The sequence shown here is derived from an EMBL/GenBank/DDBJ whole genome shotgun (WGS) entry which is preliminary data.</text>
</comment>
<proteinExistence type="predicted"/>
<protein>
    <submittedName>
        <fullName evidence="2">Uncharacterized protein</fullName>
    </submittedName>
</protein>
<sequence length="115" mass="12448">MDNVSLLRGIMATGVAGAVFGAGWSEVSFLHCLTGIFASLAAYMFNCVDKDEIGYDYYSPYGNISGGGLDLPYDLNPRLLDQESNIKNSESNCIDNAKLAILCTHPQCIFASRII</sequence>
<feature type="transmembrane region" description="Helical" evidence="1">
    <location>
        <begin position="27"/>
        <end position="45"/>
    </location>
</feature>
<name>A0A1E5VHY6_9POAL</name>
<keyword evidence="1" id="KW-0472">Membrane</keyword>
<organism evidence="2 3">
    <name type="scientific">Dichanthelium oligosanthes</name>
    <dbReference type="NCBI Taxonomy" id="888268"/>
    <lineage>
        <taxon>Eukaryota</taxon>
        <taxon>Viridiplantae</taxon>
        <taxon>Streptophyta</taxon>
        <taxon>Embryophyta</taxon>
        <taxon>Tracheophyta</taxon>
        <taxon>Spermatophyta</taxon>
        <taxon>Magnoliopsida</taxon>
        <taxon>Liliopsida</taxon>
        <taxon>Poales</taxon>
        <taxon>Poaceae</taxon>
        <taxon>PACMAD clade</taxon>
        <taxon>Panicoideae</taxon>
        <taxon>Panicodae</taxon>
        <taxon>Paniceae</taxon>
        <taxon>Dichantheliinae</taxon>
        <taxon>Dichanthelium</taxon>
    </lineage>
</organism>